<dbReference type="AlphaFoldDB" id="A0A5M6IU52"/>
<accession>A0A5M6IU52</accession>
<sequence length="156" mass="17406">MTLGFDTERADASVAALLIYVVYRSRDVARLKVSLDMWSRIERFVKAAAKRADSLPTFIERLMPRLGCEVLRPVREAGEEQGATRDFASLTSILDAPPADPHAVLRVLHRETSLCVLLVRERLERERVAREAAKAAGKQGVIDEGAEFQLELFEAA</sequence>
<dbReference type="RefSeq" id="WP_150041038.1">
    <property type="nucleotide sequence ID" value="NZ_OW485605.1"/>
</dbReference>
<organism evidence="1 2">
    <name type="scientific">Rhodovastum atsumiense</name>
    <dbReference type="NCBI Taxonomy" id="504468"/>
    <lineage>
        <taxon>Bacteria</taxon>
        <taxon>Pseudomonadati</taxon>
        <taxon>Pseudomonadota</taxon>
        <taxon>Alphaproteobacteria</taxon>
        <taxon>Acetobacterales</taxon>
        <taxon>Acetobacteraceae</taxon>
        <taxon>Rhodovastum</taxon>
    </lineage>
</organism>
<reference evidence="1 2" key="1">
    <citation type="submission" date="2019-09" db="EMBL/GenBank/DDBJ databases">
        <title>Genome sequence of Rhodovastum atsumiense, a diverse member of the Acetobacteraceae family of non-sulfur purple photosynthetic bacteria.</title>
        <authorList>
            <person name="Meyer T."/>
            <person name="Kyndt J."/>
        </authorList>
    </citation>
    <scope>NUCLEOTIDE SEQUENCE [LARGE SCALE GENOMIC DNA]</scope>
    <source>
        <strain evidence="1 2">DSM 21279</strain>
    </source>
</reference>
<dbReference type="Proteomes" id="UP000325255">
    <property type="component" value="Unassembled WGS sequence"/>
</dbReference>
<name>A0A5M6IU52_9PROT</name>
<dbReference type="OrthoDB" id="8479995at2"/>
<gene>
    <name evidence="1" type="ORF">F1189_12245</name>
</gene>
<evidence type="ECO:0000313" key="1">
    <source>
        <dbReference type="EMBL" id="KAA5611804.1"/>
    </source>
</evidence>
<keyword evidence="2" id="KW-1185">Reference proteome</keyword>
<comment type="caution">
    <text evidence="1">The sequence shown here is derived from an EMBL/GenBank/DDBJ whole genome shotgun (WGS) entry which is preliminary data.</text>
</comment>
<evidence type="ECO:0000313" key="2">
    <source>
        <dbReference type="Proteomes" id="UP000325255"/>
    </source>
</evidence>
<dbReference type="EMBL" id="VWPK01000017">
    <property type="protein sequence ID" value="KAA5611804.1"/>
    <property type="molecule type" value="Genomic_DNA"/>
</dbReference>
<protein>
    <submittedName>
        <fullName evidence="1">Uncharacterized protein</fullName>
    </submittedName>
</protein>
<proteinExistence type="predicted"/>